<dbReference type="InterPro" id="IPR056301">
    <property type="entry name" value="GWD-like_N_Ig"/>
</dbReference>
<keyword evidence="14" id="KW-1185">Reference proteome</keyword>
<dbReference type="GO" id="GO:0005509">
    <property type="term" value="F:calcium ion binding"/>
    <property type="evidence" value="ECO:0007669"/>
    <property type="project" value="InterPro"/>
</dbReference>
<dbReference type="Gene3D" id="2.60.40.1180">
    <property type="entry name" value="Golgi alpha-mannosidase II"/>
    <property type="match status" value="1"/>
</dbReference>
<dbReference type="SUPFAM" id="SSF51011">
    <property type="entry name" value="Glycosyl hydrolase domain"/>
    <property type="match status" value="1"/>
</dbReference>
<keyword evidence="8 10" id="KW-0326">Glycosidase</keyword>
<feature type="domain" description="Alpha-amylase C-terminal beta-sheet" evidence="12">
    <location>
        <begin position="838"/>
        <end position="898"/>
    </location>
</feature>
<dbReference type="InterPro" id="IPR006047">
    <property type="entry name" value="GH13_cat_dom"/>
</dbReference>
<keyword evidence="5" id="KW-0479">Metal-binding</keyword>
<comment type="similarity">
    <text evidence="3 9">Belongs to the glycosyl hydrolase 13 family.</text>
</comment>
<name>A0A9Q1KE62_9CARY</name>
<evidence type="ECO:0000256" key="7">
    <source>
        <dbReference type="ARBA" id="ARBA00023277"/>
    </source>
</evidence>
<keyword evidence="6 10" id="KW-0378">Hydrolase</keyword>
<dbReference type="Pfam" id="PF00128">
    <property type="entry name" value="Alpha-amylase"/>
    <property type="match status" value="1"/>
</dbReference>
<dbReference type="GO" id="GO:0005975">
    <property type="term" value="P:carbohydrate metabolic process"/>
    <property type="evidence" value="ECO:0007669"/>
    <property type="project" value="InterPro"/>
</dbReference>
<evidence type="ECO:0000256" key="3">
    <source>
        <dbReference type="ARBA" id="ARBA00008061"/>
    </source>
</evidence>
<protein>
    <recommendedName>
        <fullName evidence="4 10">Alpha-amylase</fullName>
        <ecNumber evidence="4 10">3.2.1.1</ecNumber>
    </recommendedName>
</protein>
<dbReference type="Gene3D" id="3.20.20.80">
    <property type="entry name" value="Glycosidases"/>
    <property type="match status" value="1"/>
</dbReference>
<sequence>MSTMGLQSHLRQSLRQFTTEIQPIKCRKDVPFSIIFNSNRPKFGGSSYSFKPQKSVHLIACFATSTTTSQPAETVYNETFQLRRIEKVEGKLHVSLDQKEGDHWQLTVGCSLPGKWVLHWGVHYVGVDGSEWDLPPDEMRPPGSIAIKDYAIETPLITSALEDEECMHEVRVDFNCNSTIAAINFVLKDEETGLWYQNRGRDYMVPIVHYLRDGDSSCSGTFGHLFEAGGAEHACEDVTEASTGSTSGNKLLTEFHEEQPIIKEVSVCNSLNVSVTKCPETAKSLVYLETDLPKSAVVHWGVCQGRNEKWEVPVALHQPDTEVFRKCHIQHEICLNRSCISVLHAALLQAKEDGCGSKALFTLGEEIPGFAFVLKLSEDTWLNNRGDDFYIPLSAAQTGATLSSEKETQFSMEMPSGSVDHTYEKYSDANQEALHTTNTDGIVKDMRHLVKRGNKEALESVIRELDMLAAEAHGLFSRTAKTFSGETAKESDLKPPAKITSGTGSGFEILCQGFDWESHKSGRWYMELQEKAAHLSSMGFTVIWLPPPTESVSPEGYMPKDLYNLNSRYGTIDELKSVVNKFHEFGVKVLGDVVLNHRCAHYQNQSGVWNIFGGPLNWDDRAVVSDDPHFQGRGNKSSGDNFHAAPNIDHSQDFVRRDIKNWLCWLRRDIGYDGWRLDFVRGFWGGYVKDYIDASQPYFAVGEFWDSLSYTYGEMDHNQDAHRQRIIDWINAAGGTAGAFDVTTKGILHTVLEKCEYWRLSDQKGKPPGVVGWWPSRAVTFIENHDTGSTQGHWRFPSGKEMQGYAYILTHPGTPSVFYDHIFSHYQSDISALMSFRTRKNLHCRSAVKITKAESDVYAAIIDDKVAMKIGPGHYEPPSGPQHWSLAIEGRDYKVWEAV</sequence>
<accession>A0A9Q1KE62</accession>
<comment type="caution">
    <text evidence="13">The sequence shown here is derived from an EMBL/GenBank/DDBJ whole genome shotgun (WGS) entry which is preliminary data.</text>
</comment>
<dbReference type="PRINTS" id="PR00110">
    <property type="entry name" value="ALPHAAMYLASE"/>
</dbReference>
<dbReference type="Pfam" id="PF23166">
    <property type="entry name" value="Ig_N_CWD1"/>
    <property type="match status" value="2"/>
</dbReference>
<evidence type="ECO:0000256" key="10">
    <source>
        <dbReference type="RuleBase" id="RU361134"/>
    </source>
</evidence>
<dbReference type="EMBL" id="JAKOGI010000169">
    <property type="protein sequence ID" value="KAJ8441310.1"/>
    <property type="molecule type" value="Genomic_DNA"/>
</dbReference>
<reference evidence="13" key="1">
    <citation type="submission" date="2022-04" db="EMBL/GenBank/DDBJ databases">
        <title>Carnegiea gigantea Genome sequencing and assembly v2.</title>
        <authorList>
            <person name="Copetti D."/>
            <person name="Sanderson M.J."/>
            <person name="Burquez A."/>
            <person name="Wojciechowski M.F."/>
        </authorList>
    </citation>
    <scope>NUCLEOTIDE SEQUENCE</scope>
    <source>
        <strain evidence="13">SGP5-SGP5p</strain>
        <tissue evidence="13">Aerial part</tissue>
    </source>
</reference>
<dbReference type="Proteomes" id="UP001153076">
    <property type="component" value="Unassembled WGS sequence"/>
</dbReference>
<keyword evidence="7 10" id="KW-0119">Carbohydrate metabolism</keyword>
<dbReference type="SMART" id="SM00810">
    <property type="entry name" value="Alpha-amyl_C2"/>
    <property type="match status" value="1"/>
</dbReference>
<dbReference type="InterPro" id="IPR017853">
    <property type="entry name" value="GH"/>
</dbReference>
<dbReference type="Pfam" id="PF07821">
    <property type="entry name" value="Alpha-amyl_C2"/>
    <property type="match status" value="1"/>
</dbReference>
<proteinExistence type="inferred from homology"/>
<feature type="domain" description="Glycosyl hydrolase family 13 catalytic" evidence="11">
    <location>
        <begin position="508"/>
        <end position="837"/>
    </location>
</feature>
<evidence type="ECO:0000256" key="8">
    <source>
        <dbReference type="ARBA" id="ARBA00023295"/>
    </source>
</evidence>
<dbReference type="InterPro" id="IPR012850">
    <property type="entry name" value="A-amylase_bs_C"/>
</dbReference>
<dbReference type="SUPFAM" id="SSF51445">
    <property type="entry name" value="(Trans)glycosidases"/>
    <property type="match status" value="1"/>
</dbReference>
<organism evidence="13 14">
    <name type="scientific">Carnegiea gigantea</name>
    <dbReference type="NCBI Taxonomy" id="171969"/>
    <lineage>
        <taxon>Eukaryota</taxon>
        <taxon>Viridiplantae</taxon>
        <taxon>Streptophyta</taxon>
        <taxon>Embryophyta</taxon>
        <taxon>Tracheophyta</taxon>
        <taxon>Spermatophyta</taxon>
        <taxon>Magnoliopsida</taxon>
        <taxon>eudicotyledons</taxon>
        <taxon>Gunneridae</taxon>
        <taxon>Pentapetalae</taxon>
        <taxon>Caryophyllales</taxon>
        <taxon>Cactineae</taxon>
        <taxon>Cactaceae</taxon>
        <taxon>Cactoideae</taxon>
        <taxon>Echinocereeae</taxon>
        <taxon>Carnegiea</taxon>
    </lineage>
</organism>
<dbReference type="InterPro" id="IPR006046">
    <property type="entry name" value="Alpha_amylase"/>
</dbReference>
<comment type="catalytic activity">
    <reaction evidence="1 10">
        <text>Endohydrolysis of (1-&gt;4)-alpha-D-glucosidic linkages in polysaccharides containing three or more (1-&gt;4)-alpha-linked D-glucose units.</text>
        <dbReference type="EC" id="3.2.1.1"/>
    </reaction>
</comment>
<evidence type="ECO:0000256" key="6">
    <source>
        <dbReference type="ARBA" id="ARBA00022801"/>
    </source>
</evidence>
<comment type="cofactor">
    <cofactor evidence="2">
        <name>Ca(2+)</name>
        <dbReference type="ChEBI" id="CHEBI:29108"/>
    </cofactor>
</comment>
<dbReference type="GO" id="GO:0004556">
    <property type="term" value="F:alpha-amylase activity"/>
    <property type="evidence" value="ECO:0007669"/>
    <property type="project" value="UniProtKB-UniRule"/>
</dbReference>
<evidence type="ECO:0000256" key="1">
    <source>
        <dbReference type="ARBA" id="ARBA00000548"/>
    </source>
</evidence>
<dbReference type="OrthoDB" id="550577at2759"/>
<evidence type="ECO:0000313" key="14">
    <source>
        <dbReference type="Proteomes" id="UP001153076"/>
    </source>
</evidence>
<evidence type="ECO:0000256" key="5">
    <source>
        <dbReference type="ARBA" id="ARBA00022723"/>
    </source>
</evidence>
<evidence type="ECO:0000313" key="13">
    <source>
        <dbReference type="EMBL" id="KAJ8441310.1"/>
    </source>
</evidence>
<dbReference type="PANTHER" id="PTHR43447">
    <property type="entry name" value="ALPHA-AMYLASE"/>
    <property type="match status" value="1"/>
</dbReference>
<dbReference type="CDD" id="cd11314">
    <property type="entry name" value="AmyAc_arch_bac_plant_AmyA"/>
    <property type="match status" value="1"/>
</dbReference>
<evidence type="ECO:0000256" key="4">
    <source>
        <dbReference type="ARBA" id="ARBA00012595"/>
    </source>
</evidence>
<dbReference type="AlphaFoldDB" id="A0A9Q1KE62"/>
<gene>
    <name evidence="13" type="ORF">Cgig2_024822</name>
</gene>
<evidence type="ECO:0000256" key="2">
    <source>
        <dbReference type="ARBA" id="ARBA00001913"/>
    </source>
</evidence>
<dbReference type="EC" id="3.2.1.1" evidence="4 10"/>
<evidence type="ECO:0000259" key="11">
    <source>
        <dbReference type="SMART" id="SM00642"/>
    </source>
</evidence>
<evidence type="ECO:0000256" key="9">
    <source>
        <dbReference type="RuleBase" id="RU003615"/>
    </source>
</evidence>
<evidence type="ECO:0000259" key="12">
    <source>
        <dbReference type="SMART" id="SM00810"/>
    </source>
</evidence>
<dbReference type="InterPro" id="IPR013780">
    <property type="entry name" value="Glyco_hydro_b"/>
</dbReference>
<dbReference type="SMART" id="SM00642">
    <property type="entry name" value="Aamy"/>
    <property type="match status" value="1"/>
</dbReference>